<keyword evidence="5" id="KW-0269">Exonuclease</keyword>
<dbReference type="GO" id="GO:0006139">
    <property type="term" value="P:nucleobase-containing compound metabolic process"/>
    <property type="evidence" value="ECO:0007669"/>
    <property type="project" value="InterPro"/>
</dbReference>
<evidence type="ECO:0000313" key="6">
    <source>
        <dbReference type="Proteomes" id="UP000243579"/>
    </source>
</evidence>
<dbReference type="InterPro" id="IPR036397">
    <property type="entry name" value="RNaseH_sf"/>
</dbReference>
<dbReference type="Gene3D" id="3.30.420.10">
    <property type="entry name" value="Ribonuclease H-like superfamily/Ribonuclease H"/>
    <property type="match status" value="1"/>
</dbReference>
<dbReference type="GO" id="GO:0003676">
    <property type="term" value="F:nucleic acid binding"/>
    <property type="evidence" value="ECO:0007669"/>
    <property type="project" value="InterPro"/>
</dbReference>
<dbReference type="GO" id="GO:0005634">
    <property type="term" value="C:nucleus"/>
    <property type="evidence" value="ECO:0007669"/>
    <property type="project" value="TreeGrafter"/>
</dbReference>
<dbReference type="GO" id="GO:0008408">
    <property type="term" value="F:3'-5' exonuclease activity"/>
    <property type="evidence" value="ECO:0007669"/>
    <property type="project" value="InterPro"/>
</dbReference>
<keyword evidence="1" id="KW-0540">Nuclease</keyword>
<evidence type="ECO:0000256" key="1">
    <source>
        <dbReference type="ARBA" id="ARBA00022722"/>
    </source>
</evidence>
<dbReference type="InterPro" id="IPR002562">
    <property type="entry name" value="3'-5'_exonuclease_dom"/>
</dbReference>
<dbReference type="STRING" id="1202772.A0A1V9YNT2"/>
<dbReference type="OrthoDB" id="1920326at2759"/>
<evidence type="ECO:0000256" key="3">
    <source>
        <dbReference type="SAM" id="MobiDB-lite"/>
    </source>
</evidence>
<protein>
    <submittedName>
        <fullName evidence="5">3'-5' exonuclease</fullName>
    </submittedName>
</protein>
<proteinExistence type="predicted"/>
<organism evidence="5 6">
    <name type="scientific">Achlya hypogyna</name>
    <name type="common">Oomycete</name>
    <name type="synonym">Protoachlya hypogyna</name>
    <dbReference type="NCBI Taxonomy" id="1202772"/>
    <lineage>
        <taxon>Eukaryota</taxon>
        <taxon>Sar</taxon>
        <taxon>Stramenopiles</taxon>
        <taxon>Oomycota</taxon>
        <taxon>Saprolegniomycetes</taxon>
        <taxon>Saprolegniales</taxon>
        <taxon>Achlyaceae</taxon>
        <taxon>Achlya</taxon>
    </lineage>
</organism>
<reference evidence="5 6" key="1">
    <citation type="journal article" date="2014" name="Genome Biol. Evol.">
        <title>The secreted proteins of Achlya hypogyna and Thraustotheca clavata identify the ancestral oomycete secretome and reveal gene acquisitions by horizontal gene transfer.</title>
        <authorList>
            <person name="Misner I."/>
            <person name="Blouin N."/>
            <person name="Leonard G."/>
            <person name="Richards T.A."/>
            <person name="Lane C.E."/>
        </authorList>
    </citation>
    <scope>NUCLEOTIDE SEQUENCE [LARGE SCALE GENOMIC DNA]</scope>
    <source>
        <strain evidence="5 6">ATCC 48635</strain>
    </source>
</reference>
<dbReference type="EMBL" id="JNBR01001442">
    <property type="protein sequence ID" value="OQR87436.1"/>
    <property type="molecule type" value="Genomic_DNA"/>
</dbReference>
<dbReference type="GO" id="GO:0005737">
    <property type="term" value="C:cytoplasm"/>
    <property type="evidence" value="ECO:0007669"/>
    <property type="project" value="TreeGrafter"/>
</dbReference>
<dbReference type="CDD" id="cd06141">
    <property type="entry name" value="WRN_exo"/>
    <property type="match status" value="1"/>
</dbReference>
<evidence type="ECO:0000256" key="2">
    <source>
        <dbReference type="ARBA" id="ARBA00022801"/>
    </source>
</evidence>
<comment type="caution">
    <text evidence="5">The sequence shown here is derived from an EMBL/GenBank/DDBJ whole genome shotgun (WGS) entry which is preliminary data.</text>
</comment>
<dbReference type="SUPFAM" id="SSF53098">
    <property type="entry name" value="Ribonuclease H-like"/>
    <property type="match status" value="1"/>
</dbReference>
<keyword evidence="6" id="KW-1185">Reference proteome</keyword>
<name>A0A1V9YNT2_ACHHY</name>
<evidence type="ECO:0000259" key="4">
    <source>
        <dbReference type="SMART" id="SM00474"/>
    </source>
</evidence>
<accession>A0A1V9YNT2</accession>
<dbReference type="InterPro" id="IPR051132">
    <property type="entry name" value="3-5_Exonuclease_domain"/>
</dbReference>
<feature type="compositionally biased region" description="Basic residues" evidence="3">
    <location>
        <begin position="30"/>
        <end position="40"/>
    </location>
</feature>
<dbReference type="PANTHER" id="PTHR13620:SF104">
    <property type="entry name" value="EXONUCLEASE 3'-5' DOMAIN-CONTAINING PROTEIN 2"/>
    <property type="match status" value="1"/>
</dbReference>
<feature type="domain" description="3'-5' exonuclease" evidence="4">
    <location>
        <begin position="144"/>
        <end position="324"/>
    </location>
</feature>
<gene>
    <name evidence="5" type="ORF">ACHHYP_08849</name>
</gene>
<dbReference type="InterPro" id="IPR012337">
    <property type="entry name" value="RNaseH-like_sf"/>
</dbReference>
<keyword evidence="2" id="KW-0378">Hydrolase</keyword>
<dbReference type="Pfam" id="PF01612">
    <property type="entry name" value="DNA_pol_A_exo1"/>
    <property type="match status" value="1"/>
</dbReference>
<evidence type="ECO:0000313" key="5">
    <source>
        <dbReference type="EMBL" id="OQR87436.1"/>
    </source>
</evidence>
<dbReference type="Proteomes" id="UP000243579">
    <property type="component" value="Unassembled WGS sequence"/>
</dbReference>
<sequence length="378" mass="42053">MATTLVRVLPRRVPSTPRALGGTSDFSNRRIPKRSARRGPRYADNEDDGTVGVGSVLSAKEIERVLDDEARRMRAMSGDAMSPISDGRQRRWAALMEKKKERKLTTAYLQQPLFRVDSPAAKAFGPRSLLDYDVVPTGHFQGPIHIILTPEDEAQHAATLESMTVVGVDCESRPEPFSRRDPPVAMVQIASQDQAFLYRIRCNSPDDGLPITQPTFPALQALLANPKVVKIGHGCKSDFQGIKKDGIAPEIRSTLDTLPVATRVGCLKPNLAALGLIWQRLRIDKSMQTSDWECTTLSPEQIQYAATDAWMARQVMLALLQFAPARSLVQVIDYLPERTFYHPKQPQAMIARLQALAQAENVTRTWEETPPRTGCITM</sequence>
<dbReference type="PANTHER" id="PTHR13620">
    <property type="entry name" value="3-5 EXONUCLEASE"/>
    <property type="match status" value="1"/>
</dbReference>
<dbReference type="SMART" id="SM00474">
    <property type="entry name" value="35EXOc"/>
    <property type="match status" value="1"/>
</dbReference>
<feature type="region of interest" description="Disordered" evidence="3">
    <location>
        <begin position="9"/>
        <end position="50"/>
    </location>
</feature>
<dbReference type="AlphaFoldDB" id="A0A1V9YNT2"/>